<dbReference type="GO" id="GO:0003677">
    <property type="term" value="F:DNA binding"/>
    <property type="evidence" value="ECO:0007669"/>
    <property type="project" value="UniProtKB-KW"/>
</dbReference>
<keyword evidence="4" id="KW-0804">Transcription</keyword>
<gene>
    <name evidence="6" type="ORF">AR543_14590</name>
</gene>
<proteinExistence type="inferred from homology"/>
<protein>
    <submittedName>
        <fullName evidence="6">LysR family transcriptional regulator</fullName>
    </submittedName>
</protein>
<dbReference type="OrthoDB" id="9803735at2"/>
<comment type="similarity">
    <text evidence="1">Belongs to the LysR transcriptional regulatory family.</text>
</comment>
<dbReference type="InterPro" id="IPR036388">
    <property type="entry name" value="WH-like_DNA-bd_sf"/>
</dbReference>
<evidence type="ECO:0000256" key="4">
    <source>
        <dbReference type="ARBA" id="ARBA00023163"/>
    </source>
</evidence>
<dbReference type="STRING" id="1616788.AR543_14590"/>
<dbReference type="PANTHER" id="PTHR30419">
    <property type="entry name" value="HTH-TYPE TRANSCRIPTIONAL REGULATOR YBHD"/>
    <property type="match status" value="1"/>
</dbReference>
<dbReference type="SUPFAM" id="SSF53850">
    <property type="entry name" value="Periplasmic binding protein-like II"/>
    <property type="match status" value="1"/>
</dbReference>
<sequence length="293" mass="33014">MEIRQLEYFVAVCEELHFTKAAERLGITQPTLSIQIRTMEEELGTLLFDRIGKKITITEAGFILLRQARSILLKLQDAYDEINGLREYNGGNLVVGVMAAELDYRITPILIDFHHQFPNIHLKISSAIEVADMVINNVVDIGITLIEFTDPRLIITPLYTEEFVLVVSEEHDLADQESVSLETVSALPLIAYPKGFKARELIETHCREKGLNLNIIVETSTASSLYGFVKSDVGACLQPYSLSNSLNDPTLRLIKISDYPPTRQIGIIYRTDKFLGVAAKEFIRMVQDNLKVD</sequence>
<dbReference type="InterPro" id="IPR036390">
    <property type="entry name" value="WH_DNA-bd_sf"/>
</dbReference>
<dbReference type="InterPro" id="IPR005119">
    <property type="entry name" value="LysR_subst-bd"/>
</dbReference>
<dbReference type="Gene3D" id="3.40.190.290">
    <property type="match status" value="1"/>
</dbReference>
<keyword evidence="7" id="KW-1185">Reference proteome</keyword>
<dbReference type="Gene3D" id="1.10.10.10">
    <property type="entry name" value="Winged helix-like DNA-binding domain superfamily/Winged helix DNA-binding domain"/>
    <property type="match status" value="1"/>
</dbReference>
<dbReference type="GO" id="GO:0003700">
    <property type="term" value="F:DNA-binding transcription factor activity"/>
    <property type="evidence" value="ECO:0007669"/>
    <property type="project" value="InterPro"/>
</dbReference>
<dbReference type="FunFam" id="1.10.10.10:FF:000001">
    <property type="entry name" value="LysR family transcriptional regulator"/>
    <property type="match status" value="1"/>
</dbReference>
<evidence type="ECO:0000313" key="6">
    <source>
        <dbReference type="EMBL" id="ANF97107.1"/>
    </source>
</evidence>
<dbReference type="CDD" id="cd05466">
    <property type="entry name" value="PBP2_LTTR_substrate"/>
    <property type="match status" value="1"/>
</dbReference>
<keyword evidence="2" id="KW-0805">Transcription regulation</keyword>
<dbReference type="RefSeq" id="WP_060535223.1">
    <property type="nucleotide sequence ID" value="NZ_CP013023.1"/>
</dbReference>
<dbReference type="EMBL" id="CP013023">
    <property type="protein sequence ID" value="ANF97107.1"/>
    <property type="molecule type" value="Genomic_DNA"/>
</dbReference>
<dbReference type="SUPFAM" id="SSF46785">
    <property type="entry name" value="Winged helix' DNA-binding domain"/>
    <property type="match status" value="1"/>
</dbReference>
<dbReference type="KEGG" id="pbv:AR543_14590"/>
<dbReference type="InterPro" id="IPR050950">
    <property type="entry name" value="HTH-type_LysR_regulators"/>
</dbReference>
<dbReference type="InterPro" id="IPR000847">
    <property type="entry name" value="LysR_HTH_N"/>
</dbReference>
<reference evidence="7" key="1">
    <citation type="submission" date="2015-10" db="EMBL/GenBank/DDBJ databases">
        <title>Genome of Paenibacillus bovis sp. nov.</title>
        <authorList>
            <person name="Wu Z."/>
            <person name="Gao C."/>
            <person name="Liu Z."/>
            <person name="Zheng H."/>
        </authorList>
    </citation>
    <scope>NUCLEOTIDE SEQUENCE [LARGE SCALE GENOMIC DNA]</scope>
    <source>
        <strain evidence="7">BD3526</strain>
    </source>
</reference>
<evidence type="ECO:0000256" key="2">
    <source>
        <dbReference type="ARBA" id="ARBA00023015"/>
    </source>
</evidence>
<dbReference type="Proteomes" id="UP000078148">
    <property type="component" value="Chromosome"/>
</dbReference>
<dbReference type="PANTHER" id="PTHR30419:SF8">
    <property type="entry name" value="NITROGEN ASSIMILATION TRANSCRIPTIONAL ACTIVATOR-RELATED"/>
    <property type="match status" value="1"/>
</dbReference>
<organism evidence="6 7">
    <name type="scientific">Paenibacillus bovis</name>
    <dbReference type="NCBI Taxonomy" id="1616788"/>
    <lineage>
        <taxon>Bacteria</taxon>
        <taxon>Bacillati</taxon>
        <taxon>Bacillota</taxon>
        <taxon>Bacilli</taxon>
        <taxon>Bacillales</taxon>
        <taxon>Paenibacillaceae</taxon>
        <taxon>Paenibacillus</taxon>
    </lineage>
</organism>
<evidence type="ECO:0000259" key="5">
    <source>
        <dbReference type="PROSITE" id="PS50931"/>
    </source>
</evidence>
<evidence type="ECO:0000256" key="1">
    <source>
        <dbReference type="ARBA" id="ARBA00009437"/>
    </source>
</evidence>
<name>A0A172ZIJ2_9BACL</name>
<feature type="domain" description="HTH lysR-type" evidence="5">
    <location>
        <begin position="1"/>
        <end position="58"/>
    </location>
</feature>
<keyword evidence="3" id="KW-0238">DNA-binding</keyword>
<dbReference type="GO" id="GO:0005829">
    <property type="term" value="C:cytosol"/>
    <property type="evidence" value="ECO:0007669"/>
    <property type="project" value="TreeGrafter"/>
</dbReference>
<dbReference type="Pfam" id="PF03466">
    <property type="entry name" value="LysR_substrate"/>
    <property type="match status" value="1"/>
</dbReference>
<reference evidence="6 7" key="2">
    <citation type="journal article" date="2016" name="Int. J. Syst. Evol. Microbiol.">
        <title>Paenibacillus bovis sp. nov., isolated from raw yak (Bos grunniens) milk.</title>
        <authorList>
            <person name="Gao C."/>
            <person name="Han J."/>
            <person name="Liu Z."/>
            <person name="Xu X."/>
            <person name="Hang F."/>
            <person name="Wu Z."/>
        </authorList>
    </citation>
    <scope>NUCLEOTIDE SEQUENCE [LARGE SCALE GENOMIC DNA]</scope>
    <source>
        <strain evidence="6 7">BD3526</strain>
    </source>
</reference>
<accession>A0A172ZIJ2</accession>
<dbReference type="PRINTS" id="PR00039">
    <property type="entry name" value="HTHLYSR"/>
</dbReference>
<evidence type="ECO:0000313" key="7">
    <source>
        <dbReference type="Proteomes" id="UP000078148"/>
    </source>
</evidence>
<dbReference type="Pfam" id="PF00126">
    <property type="entry name" value="HTH_1"/>
    <property type="match status" value="1"/>
</dbReference>
<dbReference type="AlphaFoldDB" id="A0A172ZIJ2"/>
<evidence type="ECO:0000256" key="3">
    <source>
        <dbReference type="ARBA" id="ARBA00023125"/>
    </source>
</evidence>
<dbReference type="PROSITE" id="PS50931">
    <property type="entry name" value="HTH_LYSR"/>
    <property type="match status" value="1"/>
</dbReference>